<feature type="compositionally biased region" description="Basic and acidic residues" evidence="1">
    <location>
        <begin position="76"/>
        <end position="91"/>
    </location>
</feature>
<sequence>MRLNERPPDAALPHERKGRIMTRTYEVLTPIALETGEPTTPVGTILPLDPTVAAPLLAVAALRPVNVRPVTSDEGSGDRAQSDGEKPLGKQTKEELRATAEAAGIDLAGIEKNRDLVHRIEAVQTARRYFGDDNLEGLADPFLVEALTGLQVEIPDNADKAKLVELVKAKLSAD</sequence>
<gene>
    <name evidence="2" type="ORF">B5C34_05235</name>
</gene>
<proteinExistence type="predicted"/>
<organism evidence="2 3">
    <name type="scientific">Pacificimonas flava</name>
    <dbReference type="NCBI Taxonomy" id="1234595"/>
    <lineage>
        <taxon>Bacteria</taxon>
        <taxon>Pseudomonadati</taxon>
        <taxon>Pseudomonadota</taxon>
        <taxon>Alphaproteobacteria</taxon>
        <taxon>Sphingomonadales</taxon>
        <taxon>Sphingosinicellaceae</taxon>
        <taxon>Pacificimonas</taxon>
    </lineage>
</organism>
<name>A0A219B3K7_9SPHN</name>
<keyword evidence="3" id="KW-1185">Reference proteome</keyword>
<evidence type="ECO:0000313" key="2">
    <source>
        <dbReference type="EMBL" id="OWV32915.1"/>
    </source>
</evidence>
<reference evidence="3" key="1">
    <citation type="submission" date="2017-05" db="EMBL/GenBank/DDBJ databases">
        <authorList>
            <person name="Lin X."/>
        </authorList>
    </citation>
    <scope>NUCLEOTIDE SEQUENCE [LARGE SCALE GENOMIC DNA]</scope>
    <source>
        <strain evidence="3">JLT2012</strain>
    </source>
</reference>
<protein>
    <submittedName>
        <fullName evidence="2">Uncharacterized protein</fullName>
    </submittedName>
</protein>
<feature type="region of interest" description="Disordered" evidence="1">
    <location>
        <begin position="68"/>
        <end position="91"/>
    </location>
</feature>
<evidence type="ECO:0000256" key="1">
    <source>
        <dbReference type="SAM" id="MobiDB-lite"/>
    </source>
</evidence>
<dbReference type="Proteomes" id="UP000198462">
    <property type="component" value="Unassembled WGS sequence"/>
</dbReference>
<dbReference type="AlphaFoldDB" id="A0A219B3K7"/>
<evidence type="ECO:0000313" key="3">
    <source>
        <dbReference type="Proteomes" id="UP000198462"/>
    </source>
</evidence>
<comment type="caution">
    <text evidence="2">The sequence shown here is derived from an EMBL/GenBank/DDBJ whole genome shotgun (WGS) entry which is preliminary data.</text>
</comment>
<accession>A0A219B3K7</accession>
<dbReference type="EMBL" id="NFZT01000001">
    <property type="protein sequence ID" value="OWV32915.1"/>
    <property type="molecule type" value="Genomic_DNA"/>
</dbReference>